<keyword evidence="3" id="KW-1185">Reference proteome</keyword>
<reference evidence="2" key="1">
    <citation type="submission" date="2020-03" db="EMBL/GenBank/DDBJ databases">
        <title>Site-based positive gene gene selection in Geosmithia morbida across the United States reveals a broad range of putative effectors and factors for local host and environmental adapation.</title>
        <authorList>
            <person name="Onufrak A."/>
            <person name="Murdoch R.W."/>
            <person name="Gazis R."/>
            <person name="Huff M."/>
            <person name="Staton M."/>
            <person name="Klingeman W."/>
            <person name="Hadziabdic D."/>
        </authorList>
    </citation>
    <scope>NUCLEOTIDE SEQUENCE</scope>
    <source>
        <strain evidence="2">1262</strain>
    </source>
</reference>
<feature type="region of interest" description="Disordered" evidence="1">
    <location>
        <begin position="49"/>
        <end position="131"/>
    </location>
</feature>
<gene>
    <name evidence="2" type="ORF">GMORB2_3542</name>
</gene>
<evidence type="ECO:0000313" key="2">
    <source>
        <dbReference type="EMBL" id="KAF4119854.1"/>
    </source>
</evidence>
<dbReference type="GeneID" id="55969770"/>
<proteinExistence type="predicted"/>
<evidence type="ECO:0000313" key="3">
    <source>
        <dbReference type="Proteomes" id="UP000749293"/>
    </source>
</evidence>
<dbReference type="EMBL" id="JAANYQ010000020">
    <property type="protein sequence ID" value="KAF4119854.1"/>
    <property type="molecule type" value="Genomic_DNA"/>
</dbReference>
<sequence>MRPSRAEEVYQEERAIMDAMQDAWEAERTALLGEMRLLKERVRCLEMENRALRSSPPSSTDASAALGASYRSPADPSSLPPGLDGAARRPHHRVNIGTPHGAASSSSSAEPAWSSVLPLDPRMQPQTRNPKDFLARDVVEGGESDTVIDIHEVDPKLEGIPLRATAVQRLGFFGGQQSSRTSAATSPPTAAASGPDADTTDDPRRLGLVKRNSSRDTTIQVLHAAESRRLTMYAGHTPNHSLSLFPTMSISATRQGSAAASRGPSTHGLGTPPQQAAEEKVRGGEDAQEYDTLGDERGPEVYVTAAYDGPPPEYPDSQGEVCYDDGGGGDDGLPEHLEPIDDVRLKGPLMVKNIPAQDEIFWDQVNKKLEPISQGKGALPAAMMGEDDDDDDDDLHAASSFSSPPQPRSPVADVTDEPPAVVDGDNSPRNHRDDDAVDKNIEPDVPLKIRSTTNFGAPFGVV</sequence>
<feature type="region of interest" description="Disordered" evidence="1">
    <location>
        <begin position="253"/>
        <end position="338"/>
    </location>
</feature>
<feature type="compositionally biased region" description="Low complexity" evidence="1">
    <location>
        <begin position="178"/>
        <end position="197"/>
    </location>
</feature>
<feature type="region of interest" description="Disordered" evidence="1">
    <location>
        <begin position="371"/>
        <end position="462"/>
    </location>
</feature>
<evidence type="ECO:0000256" key="1">
    <source>
        <dbReference type="SAM" id="MobiDB-lite"/>
    </source>
</evidence>
<protein>
    <submittedName>
        <fullName evidence="2">Uncharacterized protein</fullName>
    </submittedName>
</protein>
<feature type="compositionally biased region" description="Acidic residues" evidence="1">
    <location>
        <begin position="385"/>
        <end position="394"/>
    </location>
</feature>
<comment type="caution">
    <text evidence="2">The sequence shown here is derived from an EMBL/GenBank/DDBJ whole genome shotgun (WGS) entry which is preliminary data.</text>
</comment>
<accession>A0A9P5D2U9</accession>
<name>A0A9P5D2U9_9HYPO</name>
<feature type="region of interest" description="Disordered" evidence="1">
    <location>
        <begin position="176"/>
        <end position="215"/>
    </location>
</feature>
<feature type="compositionally biased region" description="Low complexity" evidence="1">
    <location>
        <begin position="102"/>
        <end position="115"/>
    </location>
</feature>
<dbReference type="RefSeq" id="XP_035318506.1">
    <property type="nucleotide sequence ID" value="XM_035465518.1"/>
</dbReference>
<dbReference type="OrthoDB" id="5427699at2759"/>
<dbReference type="Proteomes" id="UP000749293">
    <property type="component" value="Unassembled WGS sequence"/>
</dbReference>
<dbReference type="AlphaFoldDB" id="A0A9P5D2U9"/>
<organism evidence="2 3">
    <name type="scientific">Geosmithia morbida</name>
    <dbReference type="NCBI Taxonomy" id="1094350"/>
    <lineage>
        <taxon>Eukaryota</taxon>
        <taxon>Fungi</taxon>
        <taxon>Dikarya</taxon>
        <taxon>Ascomycota</taxon>
        <taxon>Pezizomycotina</taxon>
        <taxon>Sordariomycetes</taxon>
        <taxon>Hypocreomycetidae</taxon>
        <taxon>Hypocreales</taxon>
        <taxon>Bionectriaceae</taxon>
        <taxon>Geosmithia</taxon>
    </lineage>
</organism>
<feature type="compositionally biased region" description="Basic and acidic residues" evidence="1">
    <location>
        <begin position="426"/>
        <end position="447"/>
    </location>
</feature>
<feature type="compositionally biased region" description="Low complexity" evidence="1">
    <location>
        <begin position="54"/>
        <end position="65"/>
    </location>
</feature>